<evidence type="ECO:0000313" key="2">
    <source>
        <dbReference type="EMBL" id="QLJ17411.1"/>
    </source>
</evidence>
<gene>
    <name evidence="2" type="ORF">H0H12_29765</name>
</gene>
<name>A0A7D5W1V0_PSEPU</name>
<dbReference type="RefSeq" id="WP_180690199.1">
    <property type="nucleotide sequence ID" value="NZ_CP059054.1"/>
</dbReference>
<keyword evidence="2" id="KW-0614">Plasmid</keyword>
<dbReference type="Proteomes" id="UP000510934">
    <property type="component" value="Plasmid pBS1142"/>
</dbReference>
<keyword evidence="1" id="KW-0472">Membrane</keyword>
<protein>
    <submittedName>
        <fullName evidence="2">Uncharacterized protein</fullName>
    </submittedName>
</protein>
<feature type="transmembrane region" description="Helical" evidence="1">
    <location>
        <begin position="28"/>
        <end position="47"/>
    </location>
</feature>
<geneLocation type="plasmid" evidence="3">
    <name>pbs1142</name>
</geneLocation>
<keyword evidence="1" id="KW-1133">Transmembrane helix</keyword>
<proteinExistence type="predicted"/>
<evidence type="ECO:0000256" key="1">
    <source>
        <dbReference type="SAM" id="Phobius"/>
    </source>
</evidence>
<dbReference type="EMBL" id="CP059054">
    <property type="protein sequence ID" value="QLJ17411.1"/>
    <property type="molecule type" value="Genomic_DNA"/>
</dbReference>
<sequence>MDEHRNPNLKNKAVFTQRDLSIGMPTRVFYATLFLVSFAAFVFIKYLGWAVGLPGAALLAVLIFMPVYLIHKEDPEAYIVWLRSLVSASRLTVGRSIRRRVLVLVPQEGGEFKTQSLNQQGSKK</sequence>
<accession>A0A7D5W1V0</accession>
<organism evidence="2 3">
    <name type="scientific">Pseudomonas putida</name>
    <name type="common">Arthrobacter siderocapsulatus</name>
    <dbReference type="NCBI Taxonomy" id="303"/>
    <lineage>
        <taxon>Bacteria</taxon>
        <taxon>Pseudomonadati</taxon>
        <taxon>Pseudomonadota</taxon>
        <taxon>Gammaproteobacteria</taxon>
        <taxon>Pseudomonadales</taxon>
        <taxon>Pseudomonadaceae</taxon>
        <taxon>Pseudomonas</taxon>
    </lineage>
</organism>
<evidence type="ECO:0000313" key="3">
    <source>
        <dbReference type="Proteomes" id="UP000510934"/>
    </source>
</evidence>
<keyword evidence="1" id="KW-0812">Transmembrane</keyword>
<dbReference type="AlphaFoldDB" id="A0A7D5W1V0"/>
<reference evidence="2 3" key="1">
    <citation type="journal article" date="2009" name="Mikrobiologiia">
        <title>[Phenanthren biodegradation and interaction of Pseudomonas putida BS3701 and Burkholderia sp.BS3702 in plant rhizosphere].</title>
        <authorList>
            <person name="Ovchinnikova A.A."/>
            <person name="Vetrova A.A."/>
            <person name="Filonov A.E."/>
            <person name="Boronin A.M."/>
        </authorList>
    </citation>
    <scope>NUCLEOTIDE SEQUENCE [LARGE SCALE GENOMIC DNA]</scope>
    <source>
        <strain evidence="2 3">BS3701</strain>
        <plasmid evidence="3">pbs1142</plasmid>
    </source>
</reference>
<feature type="transmembrane region" description="Helical" evidence="1">
    <location>
        <begin position="53"/>
        <end position="70"/>
    </location>
</feature>